<dbReference type="EMBL" id="MPRK01000008">
    <property type="protein sequence ID" value="OOZ42886.1"/>
    <property type="molecule type" value="Genomic_DNA"/>
</dbReference>
<comment type="caution">
    <text evidence="2">The sequence shown here is derived from an EMBL/GenBank/DDBJ whole genome shotgun (WGS) entry which is preliminary data.</text>
</comment>
<dbReference type="AlphaFoldDB" id="A0A1T2LD64"/>
<evidence type="ECO:0000256" key="1">
    <source>
        <dbReference type="SAM" id="SignalP"/>
    </source>
</evidence>
<feature type="chain" id="PRO_5012571938" evidence="1">
    <location>
        <begin position="20"/>
        <end position="132"/>
    </location>
</feature>
<reference evidence="2 3" key="1">
    <citation type="submission" date="2016-11" db="EMBL/GenBank/DDBJ databases">
        <title>Mixed transmission modes and dynamic genome evolution in an obligate animal-bacterial symbiosis.</title>
        <authorList>
            <person name="Russell S.L."/>
            <person name="Corbett-Detig R.B."/>
            <person name="Cavanaugh C.M."/>
        </authorList>
    </citation>
    <scope>NUCLEOTIDE SEQUENCE [LARGE SCALE GENOMIC DNA]</scope>
    <source>
        <strain evidence="2">Sp-SM6</strain>
    </source>
</reference>
<sequence>MKYILSFLAIFVLMHGVSAAETDAVDAGAGVFVLSSETEVTGPHGMKGRKYEFAVPVSTEGLEDGWNYTKVDRKKHGLQLCLKKDRLSVEYYINGKKRSTASYKNSEPDGWFYSIRCAPRRENRRRVVPGSH</sequence>
<organism evidence="2 3">
    <name type="scientific">Solemya elarraichensis gill symbiont</name>
    <dbReference type="NCBI Taxonomy" id="1918949"/>
    <lineage>
        <taxon>Bacteria</taxon>
        <taxon>Pseudomonadati</taxon>
        <taxon>Pseudomonadota</taxon>
        <taxon>Gammaproteobacteria</taxon>
        <taxon>sulfur-oxidizing symbionts</taxon>
    </lineage>
</organism>
<evidence type="ECO:0000313" key="2">
    <source>
        <dbReference type="EMBL" id="OOZ42886.1"/>
    </source>
</evidence>
<keyword evidence="3" id="KW-1185">Reference proteome</keyword>
<dbReference type="Proteomes" id="UP000190198">
    <property type="component" value="Unassembled WGS sequence"/>
</dbReference>
<dbReference type="OrthoDB" id="9947978at2"/>
<protein>
    <submittedName>
        <fullName evidence="2">Uncharacterized protein</fullName>
    </submittedName>
</protein>
<keyword evidence="1" id="KW-0732">Signal</keyword>
<evidence type="ECO:0000313" key="3">
    <source>
        <dbReference type="Proteomes" id="UP000190198"/>
    </source>
</evidence>
<dbReference type="RefSeq" id="WP_078476021.1">
    <property type="nucleotide sequence ID" value="NZ_MPRK01000008.1"/>
</dbReference>
<accession>A0A1T2LD64</accession>
<name>A0A1T2LD64_9GAMM</name>
<proteinExistence type="predicted"/>
<feature type="signal peptide" evidence="1">
    <location>
        <begin position="1"/>
        <end position="19"/>
    </location>
</feature>
<gene>
    <name evidence="2" type="ORF">BOW52_01035</name>
</gene>